<evidence type="ECO:0000313" key="2">
    <source>
        <dbReference type="Proteomes" id="UP001148838"/>
    </source>
</evidence>
<gene>
    <name evidence="1" type="ORF">ANN_21233</name>
</gene>
<protein>
    <submittedName>
        <fullName evidence="1">Uncharacterized protein</fullName>
    </submittedName>
</protein>
<reference evidence="1 2" key="1">
    <citation type="journal article" date="2022" name="Allergy">
        <title>Genome assembly and annotation of Periplaneta americana reveal a comprehensive cockroach allergen profile.</title>
        <authorList>
            <person name="Wang L."/>
            <person name="Xiong Q."/>
            <person name="Saelim N."/>
            <person name="Wang L."/>
            <person name="Nong W."/>
            <person name="Wan A.T."/>
            <person name="Shi M."/>
            <person name="Liu X."/>
            <person name="Cao Q."/>
            <person name="Hui J.H.L."/>
            <person name="Sookrung N."/>
            <person name="Leung T.F."/>
            <person name="Tungtrongchitr A."/>
            <person name="Tsui S.K.W."/>
        </authorList>
    </citation>
    <scope>NUCLEOTIDE SEQUENCE [LARGE SCALE GENOMIC DNA]</scope>
    <source>
        <strain evidence="1">PWHHKU_190912</strain>
    </source>
</reference>
<dbReference type="EMBL" id="JAJSOF020000029">
    <property type="protein sequence ID" value="KAJ4432610.1"/>
    <property type="molecule type" value="Genomic_DNA"/>
</dbReference>
<evidence type="ECO:0000313" key="1">
    <source>
        <dbReference type="EMBL" id="KAJ4432610.1"/>
    </source>
</evidence>
<organism evidence="1 2">
    <name type="scientific">Periplaneta americana</name>
    <name type="common">American cockroach</name>
    <name type="synonym">Blatta americana</name>
    <dbReference type="NCBI Taxonomy" id="6978"/>
    <lineage>
        <taxon>Eukaryota</taxon>
        <taxon>Metazoa</taxon>
        <taxon>Ecdysozoa</taxon>
        <taxon>Arthropoda</taxon>
        <taxon>Hexapoda</taxon>
        <taxon>Insecta</taxon>
        <taxon>Pterygota</taxon>
        <taxon>Neoptera</taxon>
        <taxon>Polyneoptera</taxon>
        <taxon>Dictyoptera</taxon>
        <taxon>Blattodea</taxon>
        <taxon>Blattoidea</taxon>
        <taxon>Blattidae</taxon>
        <taxon>Blattinae</taxon>
        <taxon>Periplaneta</taxon>
    </lineage>
</organism>
<keyword evidence="2" id="KW-1185">Reference proteome</keyword>
<sequence length="273" mass="31456">MSPGSSTEIYRAFARIGLRENPGKNLKQTYLRMDSDGVIVVEYNGRSRRRKRNKEEWACEKKKARNSGKVAQDMFILKYTSQSKPQRTSRAKISGSSRKACANIYFVKTLDGCDQDILSYHPTGFWEDRKSIRRKDTIETPVKYMAIFKEFGTVKSLGSQVAVNDWKSADHEVVKTTGQWHFKLSLCKRIILTKDTKESIIVRGELENHVPVNRAKVNDVSHLLEKHSGDNWGEREELVYYKTLIDGQDDSDEVPEKKMKTLIKEILMKCQIS</sequence>
<proteinExistence type="predicted"/>
<dbReference type="Proteomes" id="UP001148838">
    <property type="component" value="Unassembled WGS sequence"/>
</dbReference>
<comment type="caution">
    <text evidence="1">The sequence shown here is derived from an EMBL/GenBank/DDBJ whole genome shotgun (WGS) entry which is preliminary data.</text>
</comment>
<accession>A0ABQ8SEW1</accession>
<name>A0ABQ8SEW1_PERAM</name>